<evidence type="ECO:0000256" key="1">
    <source>
        <dbReference type="SAM" id="MobiDB-lite"/>
    </source>
</evidence>
<dbReference type="AlphaFoldDB" id="A0A645JBF8"/>
<feature type="region of interest" description="Disordered" evidence="1">
    <location>
        <begin position="1"/>
        <end position="78"/>
    </location>
</feature>
<sequence length="146" mass="14922">MAAGSNATSSPLTPLRIRSGAAPACEVTTGRPALRASSSTRLNASYRLGKTKKSAASSQGRGSACRPAKCTRSASPRSPTLRCACAIMSLVPPTTTRWTSAGNCNKARTASGNPLRANSWPMNSPSGPAGSCNSSLNRLVGMPAGW</sequence>
<name>A0A645JBF8_9ZZZZ</name>
<evidence type="ECO:0000313" key="2">
    <source>
        <dbReference type="EMBL" id="MPN60776.1"/>
    </source>
</evidence>
<dbReference type="EMBL" id="VSSQ01136485">
    <property type="protein sequence ID" value="MPN60776.1"/>
    <property type="molecule type" value="Genomic_DNA"/>
</dbReference>
<proteinExistence type="predicted"/>
<protein>
    <submittedName>
        <fullName evidence="2">Uncharacterized protein</fullName>
    </submittedName>
</protein>
<gene>
    <name evidence="2" type="ORF">SDC9_208508</name>
</gene>
<organism evidence="2">
    <name type="scientific">bioreactor metagenome</name>
    <dbReference type="NCBI Taxonomy" id="1076179"/>
    <lineage>
        <taxon>unclassified sequences</taxon>
        <taxon>metagenomes</taxon>
        <taxon>ecological metagenomes</taxon>
    </lineage>
</organism>
<accession>A0A645JBF8</accession>
<reference evidence="2" key="1">
    <citation type="submission" date="2019-08" db="EMBL/GenBank/DDBJ databases">
        <authorList>
            <person name="Kucharzyk K."/>
            <person name="Murdoch R.W."/>
            <person name="Higgins S."/>
            <person name="Loffler F."/>
        </authorList>
    </citation>
    <scope>NUCLEOTIDE SEQUENCE</scope>
</reference>
<feature type="compositionally biased region" description="Polar residues" evidence="1">
    <location>
        <begin position="1"/>
        <end position="12"/>
    </location>
</feature>
<comment type="caution">
    <text evidence="2">The sequence shown here is derived from an EMBL/GenBank/DDBJ whole genome shotgun (WGS) entry which is preliminary data.</text>
</comment>